<gene>
    <name evidence="2" type="ORF">OU415_29300</name>
</gene>
<keyword evidence="3" id="KW-1185">Reference proteome</keyword>
<dbReference type="InterPro" id="IPR036779">
    <property type="entry name" value="LysM_dom_sf"/>
</dbReference>
<sequence>MTDCNTYQVQQGDTLSQIGEWFHVSWPDLARINNIQDANRIYPGQVLRLASSQNVCNAYTVQYGDTLSQIGERFGVDWHQLAHYNHIANPDRILSGQTICIPG</sequence>
<feature type="domain" description="LysM" evidence="1">
    <location>
        <begin position="5"/>
        <end position="49"/>
    </location>
</feature>
<dbReference type="RefSeq" id="WP_270952583.1">
    <property type="nucleotide sequence ID" value="NZ_JAQGLA010000070.1"/>
</dbReference>
<comment type="caution">
    <text evidence="2">The sequence shown here is derived from an EMBL/GenBank/DDBJ whole genome shotgun (WGS) entry which is preliminary data.</text>
</comment>
<dbReference type="SUPFAM" id="SSF54106">
    <property type="entry name" value="LysM domain"/>
    <property type="match status" value="2"/>
</dbReference>
<dbReference type="PROSITE" id="PS51782">
    <property type="entry name" value="LYSM"/>
    <property type="match status" value="2"/>
</dbReference>
<dbReference type="Pfam" id="PF01476">
    <property type="entry name" value="LysM"/>
    <property type="match status" value="2"/>
</dbReference>
<dbReference type="EMBL" id="JAQGLA010000070">
    <property type="protein sequence ID" value="MDA3629557.1"/>
    <property type="molecule type" value="Genomic_DNA"/>
</dbReference>
<evidence type="ECO:0000259" key="1">
    <source>
        <dbReference type="PROSITE" id="PS51782"/>
    </source>
</evidence>
<dbReference type="PANTHER" id="PTHR33734">
    <property type="entry name" value="LYSM DOMAIN-CONTAINING GPI-ANCHORED PROTEIN 2"/>
    <property type="match status" value="1"/>
</dbReference>
<feature type="domain" description="LysM" evidence="1">
    <location>
        <begin position="57"/>
        <end position="101"/>
    </location>
</feature>
<reference evidence="2 3" key="1">
    <citation type="submission" date="2022-11" db="EMBL/GenBank/DDBJ databases">
        <title>Draft genome sequence of Saccharopolyspora sp. WRP15-2 isolated from rhizosphere soils of wild rice in Thailand.</title>
        <authorList>
            <person name="Duangmal K."/>
            <person name="Kammanee S."/>
            <person name="Muangham S."/>
        </authorList>
    </citation>
    <scope>NUCLEOTIDE SEQUENCE [LARGE SCALE GENOMIC DNA]</scope>
    <source>
        <strain evidence="2 3">WRP15-2</strain>
    </source>
</reference>
<dbReference type="CDD" id="cd00118">
    <property type="entry name" value="LysM"/>
    <property type="match status" value="2"/>
</dbReference>
<proteinExistence type="predicted"/>
<organism evidence="2 3">
    <name type="scientific">Saccharopolyspora oryzae</name>
    <dbReference type="NCBI Taxonomy" id="2997343"/>
    <lineage>
        <taxon>Bacteria</taxon>
        <taxon>Bacillati</taxon>
        <taxon>Actinomycetota</taxon>
        <taxon>Actinomycetes</taxon>
        <taxon>Pseudonocardiales</taxon>
        <taxon>Pseudonocardiaceae</taxon>
        <taxon>Saccharopolyspora</taxon>
    </lineage>
</organism>
<evidence type="ECO:0000313" key="2">
    <source>
        <dbReference type="EMBL" id="MDA3629557.1"/>
    </source>
</evidence>
<evidence type="ECO:0000313" key="3">
    <source>
        <dbReference type="Proteomes" id="UP001210380"/>
    </source>
</evidence>
<accession>A0ABT4V6G0</accession>
<dbReference type="Proteomes" id="UP001210380">
    <property type="component" value="Unassembled WGS sequence"/>
</dbReference>
<dbReference type="Gene3D" id="3.10.350.10">
    <property type="entry name" value="LysM domain"/>
    <property type="match status" value="2"/>
</dbReference>
<dbReference type="InterPro" id="IPR018392">
    <property type="entry name" value="LysM"/>
</dbReference>
<protein>
    <submittedName>
        <fullName evidence="2">LysM peptidoglycan-binding domain-containing protein</fullName>
    </submittedName>
</protein>
<name>A0ABT4V6G0_9PSEU</name>
<dbReference type="PANTHER" id="PTHR33734:SF22">
    <property type="entry name" value="MEMBRANE-BOUND LYTIC MUREIN TRANSGLYCOSYLASE D"/>
    <property type="match status" value="1"/>
</dbReference>
<dbReference type="SMART" id="SM00257">
    <property type="entry name" value="LysM"/>
    <property type="match status" value="2"/>
</dbReference>